<feature type="chain" id="PRO_5022233699" description="SH3 domain-containing protein" evidence="1">
    <location>
        <begin position="30"/>
        <end position="100"/>
    </location>
</feature>
<dbReference type="OrthoDB" id="103227at2"/>
<feature type="signal peptide" evidence="1">
    <location>
        <begin position="1"/>
        <end position="29"/>
    </location>
</feature>
<dbReference type="InParanoid" id="A0A543AVH3"/>
<name>A0A543AVH3_9ACTN</name>
<protein>
    <recommendedName>
        <fullName evidence="4">SH3 domain-containing protein</fullName>
    </recommendedName>
</protein>
<accession>A0A543AVH3</accession>
<keyword evidence="1" id="KW-0732">Signal</keyword>
<dbReference type="EMBL" id="VFOW01000001">
    <property type="protein sequence ID" value="TQL76541.1"/>
    <property type="molecule type" value="Genomic_DNA"/>
</dbReference>
<keyword evidence="3" id="KW-1185">Reference proteome</keyword>
<sequence>MKRTMIMRSAVAAAAAAGLVLAASSPAHAAADPALVNCSFAGLYDSYDASGGTGLQGYTKRDDSLTVTAGNGHAWEVTVNDGFMSGKSGWIESDCVIFLA</sequence>
<evidence type="ECO:0000313" key="2">
    <source>
        <dbReference type="EMBL" id="TQL76541.1"/>
    </source>
</evidence>
<dbReference type="Proteomes" id="UP000317043">
    <property type="component" value="Unassembled WGS sequence"/>
</dbReference>
<organism evidence="2 3">
    <name type="scientific">Stackebrandtia endophytica</name>
    <dbReference type="NCBI Taxonomy" id="1496996"/>
    <lineage>
        <taxon>Bacteria</taxon>
        <taxon>Bacillati</taxon>
        <taxon>Actinomycetota</taxon>
        <taxon>Actinomycetes</taxon>
        <taxon>Glycomycetales</taxon>
        <taxon>Glycomycetaceae</taxon>
        <taxon>Stackebrandtia</taxon>
    </lineage>
</organism>
<proteinExistence type="predicted"/>
<gene>
    <name evidence="2" type="ORF">FB566_2073</name>
</gene>
<comment type="caution">
    <text evidence="2">The sequence shown here is derived from an EMBL/GenBank/DDBJ whole genome shotgun (WGS) entry which is preliminary data.</text>
</comment>
<dbReference type="RefSeq" id="WP_142038103.1">
    <property type="nucleotide sequence ID" value="NZ_JBHTGS010000001.1"/>
</dbReference>
<evidence type="ECO:0000313" key="3">
    <source>
        <dbReference type="Proteomes" id="UP000317043"/>
    </source>
</evidence>
<evidence type="ECO:0000256" key="1">
    <source>
        <dbReference type="SAM" id="SignalP"/>
    </source>
</evidence>
<reference evidence="2 3" key="1">
    <citation type="submission" date="2019-06" db="EMBL/GenBank/DDBJ databases">
        <title>Sequencing the genomes of 1000 actinobacteria strains.</title>
        <authorList>
            <person name="Klenk H.-P."/>
        </authorList>
    </citation>
    <scope>NUCLEOTIDE SEQUENCE [LARGE SCALE GENOMIC DNA]</scope>
    <source>
        <strain evidence="2 3">DSM 45928</strain>
    </source>
</reference>
<dbReference type="AlphaFoldDB" id="A0A543AVH3"/>
<evidence type="ECO:0008006" key="4">
    <source>
        <dbReference type="Google" id="ProtNLM"/>
    </source>
</evidence>